<dbReference type="SUPFAM" id="SSF48371">
    <property type="entry name" value="ARM repeat"/>
    <property type="match status" value="1"/>
</dbReference>
<dbReference type="FunFam" id="1.10.1000.11:FF:000003">
    <property type="entry name" value="Brefeldin A-inhibited guanine nucleotide-exchange protein 1"/>
    <property type="match status" value="1"/>
</dbReference>
<evidence type="ECO:0000256" key="2">
    <source>
        <dbReference type="ARBA" id="ARBA00004496"/>
    </source>
</evidence>
<feature type="domain" description="SEC7" evidence="8">
    <location>
        <begin position="851"/>
        <end position="1040"/>
    </location>
</feature>
<feature type="compositionally biased region" description="Low complexity" evidence="7">
    <location>
        <begin position="1415"/>
        <end position="1430"/>
    </location>
</feature>
<dbReference type="GO" id="GO:0005085">
    <property type="term" value="F:guanyl-nucleotide exchange factor activity"/>
    <property type="evidence" value="ECO:0007669"/>
    <property type="project" value="InterPro"/>
</dbReference>
<dbReference type="PANTHER" id="PTHR10663:SF375">
    <property type="entry name" value="LD29171P"/>
    <property type="match status" value="1"/>
</dbReference>
<dbReference type="OrthoDB" id="18431at2759"/>
<evidence type="ECO:0000259" key="8">
    <source>
        <dbReference type="PROSITE" id="PS50190"/>
    </source>
</evidence>
<dbReference type="PROSITE" id="PS50190">
    <property type="entry name" value="SEC7"/>
    <property type="match status" value="1"/>
</dbReference>
<feature type="region of interest" description="Disordered" evidence="7">
    <location>
        <begin position="729"/>
        <end position="786"/>
    </location>
</feature>
<evidence type="ECO:0000256" key="3">
    <source>
        <dbReference type="ARBA" id="ARBA00022448"/>
    </source>
</evidence>
<proteinExistence type="predicted"/>
<dbReference type="Pfam" id="PF16213">
    <property type="entry name" value="DCB"/>
    <property type="match status" value="1"/>
</dbReference>
<name>A0A138ZY21_GONPJ</name>
<keyword evidence="6" id="KW-0472">Membrane</keyword>
<dbReference type="GO" id="GO:0016020">
    <property type="term" value="C:membrane"/>
    <property type="evidence" value="ECO:0007669"/>
    <property type="project" value="UniProtKB-SubCell"/>
</dbReference>
<dbReference type="Pfam" id="PF20252">
    <property type="entry name" value="BIG2_C"/>
    <property type="match status" value="1"/>
</dbReference>
<feature type="region of interest" description="Disordered" evidence="7">
    <location>
        <begin position="1673"/>
        <end position="1695"/>
    </location>
</feature>
<dbReference type="STRING" id="1344416.A0A138ZY21"/>
<dbReference type="Pfam" id="PF09324">
    <property type="entry name" value="Sec7-like_HDS"/>
    <property type="match status" value="1"/>
</dbReference>
<gene>
    <name evidence="9" type="ORF">M427DRAFT_140918</name>
</gene>
<dbReference type="PANTHER" id="PTHR10663">
    <property type="entry name" value="GUANYL-NUCLEOTIDE EXCHANGE FACTOR"/>
    <property type="match status" value="1"/>
</dbReference>
<accession>A0A138ZY21</accession>
<feature type="compositionally biased region" description="Low complexity" evidence="7">
    <location>
        <begin position="755"/>
        <end position="768"/>
    </location>
</feature>
<keyword evidence="10" id="KW-1185">Reference proteome</keyword>
<dbReference type="InterPro" id="IPR023394">
    <property type="entry name" value="Sec7_C_sf"/>
</dbReference>
<dbReference type="Proteomes" id="UP000070544">
    <property type="component" value="Unassembled WGS sequence"/>
</dbReference>
<keyword evidence="4" id="KW-0963">Cytoplasm</keyword>
<evidence type="ECO:0000256" key="1">
    <source>
        <dbReference type="ARBA" id="ARBA00004370"/>
    </source>
</evidence>
<evidence type="ECO:0000256" key="6">
    <source>
        <dbReference type="ARBA" id="ARBA00023136"/>
    </source>
</evidence>
<dbReference type="InterPro" id="IPR000904">
    <property type="entry name" value="Sec7_dom"/>
</dbReference>
<feature type="compositionally biased region" description="Basic and acidic residues" evidence="7">
    <location>
        <begin position="1976"/>
        <end position="1986"/>
    </location>
</feature>
<dbReference type="GO" id="GO:0015031">
    <property type="term" value="P:protein transport"/>
    <property type="evidence" value="ECO:0007669"/>
    <property type="project" value="UniProtKB-KW"/>
</dbReference>
<comment type="subcellular location">
    <subcellularLocation>
        <location evidence="2">Cytoplasm</location>
    </subcellularLocation>
    <subcellularLocation>
        <location evidence="1">Membrane</location>
    </subcellularLocation>
</comment>
<dbReference type="GO" id="GO:0005794">
    <property type="term" value="C:Golgi apparatus"/>
    <property type="evidence" value="ECO:0007669"/>
    <property type="project" value="UniProtKB-ARBA"/>
</dbReference>
<feature type="region of interest" description="Disordered" evidence="7">
    <location>
        <begin position="425"/>
        <end position="447"/>
    </location>
</feature>
<feature type="compositionally biased region" description="Polar residues" evidence="7">
    <location>
        <begin position="1941"/>
        <end position="1975"/>
    </location>
</feature>
<feature type="region of interest" description="Disordered" evidence="7">
    <location>
        <begin position="1410"/>
        <end position="1436"/>
    </location>
</feature>
<dbReference type="Gene3D" id="1.10.220.20">
    <property type="match status" value="1"/>
</dbReference>
<dbReference type="InterPro" id="IPR015403">
    <property type="entry name" value="Mon2/Sec7/BIG1-like_HDS"/>
</dbReference>
<feature type="compositionally biased region" description="Basic and acidic residues" evidence="7">
    <location>
        <begin position="434"/>
        <end position="445"/>
    </location>
</feature>
<reference evidence="9 10" key="1">
    <citation type="journal article" date="2015" name="Genome Biol. Evol.">
        <title>Phylogenomic analyses indicate that early fungi evolved digesting cell walls of algal ancestors of land plants.</title>
        <authorList>
            <person name="Chang Y."/>
            <person name="Wang S."/>
            <person name="Sekimoto S."/>
            <person name="Aerts A.L."/>
            <person name="Choi C."/>
            <person name="Clum A."/>
            <person name="LaButti K.M."/>
            <person name="Lindquist E.A."/>
            <person name="Yee Ngan C."/>
            <person name="Ohm R.A."/>
            <person name="Salamov A.A."/>
            <person name="Grigoriev I.V."/>
            <person name="Spatafora J.W."/>
            <person name="Berbee M.L."/>
        </authorList>
    </citation>
    <scope>NUCLEOTIDE SEQUENCE [LARGE SCALE GENOMIC DNA]</scope>
    <source>
        <strain evidence="9 10">JEL478</strain>
    </source>
</reference>
<feature type="region of interest" description="Disordered" evidence="7">
    <location>
        <begin position="2024"/>
        <end position="2055"/>
    </location>
</feature>
<feature type="region of interest" description="Disordered" evidence="7">
    <location>
        <begin position="1304"/>
        <end position="1341"/>
    </location>
</feature>
<feature type="compositionally biased region" description="Low complexity" evidence="7">
    <location>
        <begin position="1326"/>
        <end position="1341"/>
    </location>
</feature>
<dbReference type="EMBL" id="KQ965865">
    <property type="protein sequence ID" value="KXS09402.1"/>
    <property type="molecule type" value="Genomic_DNA"/>
</dbReference>
<dbReference type="Pfam" id="PF01369">
    <property type="entry name" value="Sec7"/>
    <property type="match status" value="1"/>
</dbReference>
<dbReference type="InterPro" id="IPR016024">
    <property type="entry name" value="ARM-type_fold"/>
</dbReference>
<organism evidence="9 10">
    <name type="scientific">Gonapodya prolifera (strain JEL478)</name>
    <name type="common">Monoblepharis prolifera</name>
    <dbReference type="NCBI Taxonomy" id="1344416"/>
    <lineage>
        <taxon>Eukaryota</taxon>
        <taxon>Fungi</taxon>
        <taxon>Fungi incertae sedis</taxon>
        <taxon>Chytridiomycota</taxon>
        <taxon>Chytridiomycota incertae sedis</taxon>
        <taxon>Monoblepharidomycetes</taxon>
        <taxon>Monoblepharidales</taxon>
        <taxon>Gonapodyaceae</taxon>
        <taxon>Gonapodya</taxon>
    </lineage>
</organism>
<dbReference type="OMA" id="MFMIFTT"/>
<evidence type="ECO:0000256" key="4">
    <source>
        <dbReference type="ARBA" id="ARBA00022490"/>
    </source>
</evidence>
<dbReference type="InterPro" id="IPR032629">
    <property type="entry name" value="DCB_dom"/>
</dbReference>
<evidence type="ECO:0000256" key="5">
    <source>
        <dbReference type="ARBA" id="ARBA00022927"/>
    </source>
</evidence>
<dbReference type="InterPro" id="IPR035999">
    <property type="entry name" value="Sec7_dom_sf"/>
</dbReference>
<dbReference type="SUPFAM" id="SSF48425">
    <property type="entry name" value="Sec7 domain"/>
    <property type="match status" value="1"/>
</dbReference>
<dbReference type="InterPro" id="IPR032691">
    <property type="entry name" value="Mon2/Sec7/BIG1-like_HUS"/>
</dbReference>
<feature type="region of interest" description="Disordered" evidence="7">
    <location>
        <begin position="1920"/>
        <end position="1994"/>
    </location>
</feature>
<dbReference type="GO" id="GO:0032012">
    <property type="term" value="P:regulation of ARF protein signal transduction"/>
    <property type="evidence" value="ECO:0007669"/>
    <property type="project" value="InterPro"/>
</dbReference>
<feature type="compositionally biased region" description="Polar residues" evidence="7">
    <location>
        <begin position="1304"/>
        <end position="1314"/>
    </location>
</feature>
<dbReference type="Pfam" id="PF12783">
    <property type="entry name" value="Sec7-like_HUS"/>
    <property type="match status" value="1"/>
</dbReference>
<dbReference type="InterPro" id="IPR046455">
    <property type="entry name" value="Sec7/BIG1-like_C"/>
</dbReference>
<dbReference type="CDD" id="cd00171">
    <property type="entry name" value="Sec7"/>
    <property type="match status" value="1"/>
</dbReference>
<evidence type="ECO:0000313" key="10">
    <source>
        <dbReference type="Proteomes" id="UP000070544"/>
    </source>
</evidence>
<evidence type="ECO:0000256" key="7">
    <source>
        <dbReference type="SAM" id="MobiDB-lite"/>
    </source>
</evidence>
<sequence>MAGGVVLRQSLEKLYGESASSVGVFGSYGSSAAGKGIKELREVLKTALADLTTAEKDGANIKWEGFGDSFWTPFHLSCQPFHTVRLREVALDCISKLIAHGILLGATTSNTSSVVSTVPLQSPAVSLSPSTPATWTATVSTVTGDRVAGQEPLEIVDQDHEGLPSSNLRPPASPNARTVNLGTSGVTYATVPLLIDDIVSIVGSCFQGSQTDDAIQLAVVKCITTILTSARCEVHGPSLLRCAQTLVDLASFSRNPVHQNAARAGLTQIANLVVHRSESYTAKYLPLVQALESSPHAVDPSLAEVLQFVSNGGKIEDFPLSAKLVTPARNEPNIVVSPKSVNQDASVTGNDSADGSVTKQEQSEDADESAVPTPMTSKETFWSTDELEVRDGDATKLDRVSQPVVEQNVAVRGESTPVAPVAELSEAEGSQQFRAEDTISVRPDTDATPLRISAPISPLRVAATARDTVYANPYDPPFNYYRNLVLSDTYLLFRLFVQLSMHSPTPATALTPSDLPQSVLKTRALALELIFAMLRAGGPQFRSDNRILGTIRSGLCLSLSRNAVVANDPHLFELGVSVYVSLMLGYRAVLKKELEVLSNNIFLHVLDMGSSSQKQKATVLAGIAKLATDGQLLGDLYLNYDCEMDSVGVFEKIVEVCGKTARTRVAGPLDGRTALDEEWSLRKQALAVLIRVVEGLVDWAGNTVPSATGIIGQKGVTILTGDKGRLAQVSAEERDSFDSNGAGGGKKSLDERRLSTSSPRPSSTTPASKPNMPSGNPSPAIIHPSNPLASVSVESLKMGSQFYKSPNGSNSNMNLASVGSETLTLSSTPGDVAAASQVSVTISEDISDRQTPEQLAQRKSLLKSVIHTFNQRPQKGLKLFQTHGFVPSPLDPTATCRFFRTTPGITKTALGEIFGGGEKENISIMHSWIDSMDFAGKEFVDALRTMLQTFRLPGEAQKIDRIVEKFADRYLECNPESFASADTVYTLAFSVIMLNVDQHSVKVKTRMDKSAFIKNNRGINAGGDLPEDLLSRIFDEIASDEIVLEEERVDAEAKRRELARSDRERTEMYRREMTQMQKRSQTLMKQAREDARWLGPTFGSPTTTPRVGVLPGSTLDYSVVASTFKSADNPELARVMFRSVCWNLLATFSLLFEAEGVEVWEDESSTIALLESRVKELASGAVKNRLSLDPFGVAELCLLGFTSCVRLASVFRLETERHAWVSALLKMASLNQVSSMKPKNAKVVRTIIVIGNVLGEYLDGSWLDVLMAVSLLEKAQLIDAGGSRGALTVPRSIPANQLSLENQNASNARGSSQIEAPGSSHGADWSIPGSSVNSLSSSTESDTSHGRILVEFKNQELVVAIDRLFSGTVGLSGDALLFFVKSLCAVSADEVGMDATAIAVSSGLVPLSPGGATNASSDATPSSRRPSASSGGNAQSMGSLFPTGSASFAGGFVRMYSLQKVVEVASYNMSRIRFEFSRLWKVLQPYFNAMGTHPDIAVATFAVDSLRQLSYKFLERDELSHYNTQSEFLRSFEHVMRHTTNASIRELIVQSVHQMVASRARNIRSGWRSIWNVLSRATHDEDLPLIKSAFSVLELVFSESLEVVINAGGFADYIACLKDFAQTQSDETVVGSIRLLRGCALKLNELGPSARLLIIPRGATSLGQLPVSAESGANDKVSRLSTKPEPSSDGWEGWRDGDAEIPGMATEQQFYLMWFPILSALSRLVIDSTAQSVRTSALESLSEVLATTGHLFSPVFWRNIKRSVILPLFEGLGTLNRQLSVYDEDDDNAKLAKARKMSMIPPTESSIWIQGLREIVDLTTSLFGTLADPLELVDMVMDLIATFVEQRNENIASTGAICLQRFLRENVEKFGDNHQTWAVVTSGVARAFHMSLPRELMEWDYAIQAPKIFNAPKVSDIEGSKFASGPVDNGMTSEVPKDESTSSVISQTEQASASSLSGLEIQMSNNGNEGTSNEQRTGDGSRDTPRTSKPASLRRTSTTLDFELVVLRAAVHLEIVQTLRDIALSSSGNPPTPSQASSNARSPTKQPSDMTSPSGTLISSLPLDVRCYWLHLFNESWDFAHTFNTDTQRRQAIFRKGYVPQMPNLSKQEATSMAAWLRLMFVCYAIGGDEERLRWREFDAPLNRQSSINVNIVSGEYTDEGLLVDILVREVNKVLEDYSRFMTDTKRYHRELVQWAPVVVVVYQGLVMLTEYYGSKVPQGSEQDTTTTTHVKMRHHLRGYFRHAIKCMSSERDDLRSAIQIFMEKMADDFMTV</sequence>
<protein>
    <recommendedName>
        <fullName evidence="8">SEC7 domain-containing protein</fullName>
    </recommendedName>
</protein>
<feature type="compositionally biased region" description="Polar residues" evidence="7">
    <location>
        <begin position="339"/>
        <end position="360"/>
    </location>
</feature>
<keyword evidence="5" id="KW-0653">Protein transport</keyword>
<evidence type="ECO:0000313" key="9">
    <source>
        <dbReference type="EMBL" id="KXS09402.1"/>
    </source>
</evidence>
<feature type="region of interest" description="Disordered" evidence="7">
    <location>
        <begin position="335"/>
        <end position="376"/>
    </location>
</feature>
<keyword evidence="3" id="KW-0813">Transport</keyword>
<dbReference type="SMART" id="SM00222">
    <property type="entry name" value="Sec7"/>
    <property type="match status" value="1"/>
</dbReference>
<dbReference type="Gene3D" id="1.10.1000.11">
    <property type="entry name" value="Arf Nucleotide-binding Site Opener,domain 2"/>
    <property type="match status" value="1"/>
</dbReference>